<organism evidence="1 2">
    <name type="scientific">Rhizobium etli 8C-3</name>
    <dbReference type="NCBI Taxonomy" id="538025"/>
    <lineage>
        <taxon>Bacteria</taxon>
        <taxon>Pseudomonadati</taxon>
        <taxon>Pseudomonadota</taxon>
        <taxon>Alphaproteobacteria</taxon>
        <taxon>Hyphomicrobiales</taxon>
        <taxon>Rhizobiaceae</taxon>
        <taxon>Rhizobium/Agrobacterium group</taxon>
        <taxon>Rhizobium</taxon>
    </lineage>
</organism>
<sequence length="53" mass="5808">MTDGFCASSVFQAVRTAWSTGADRVVRPEHRKMPATHKQTLPVAAIEPITVLQ</sequence>
<gene>
    <name evidence="1" type="ORF">AM571_PC01576</name>
</gene>
<reference evidence="1 2" key="1">
    <citation type="submission" date="2016-09" db="EMBL/GenBank/DDBJ databases">
        <title>The complete genome sequences of Rhizobium gallicum, symbiovars gallicum and phaseoli, symbionts associated to common bean (Phaseolus vulgaris).</title>
        <authorList>
            <person name="Bustos P."/>
            <person name="Santamaria R.I."/>
            <person name="Perez-Carrascal O.M."/>
            <person name="Juarez S."/>
            <person name="Lozano L."/>
            <person name="Martinez-Flores I."/>
            <person name="Martinez-Romero E."/>
            <person name="Cevallos M."/>
            <person name="Romero D."/>
            <person name="Davila G."/>
            <person name="Gonzalez V."/>
        </authorList>
    </citation>
    <scope>NUCLEOTIDE SEQUENCE [LARGE SCALE GENOMIC DNA]</scope>
    <source>
        <strain evidence="1 2">8C-3</strain>
        <plasmid evidence="2">Plasmid prsp8c3c</plasmid>
    </source>
</reference>
<evidence type="ECO:0000313" key="1">
    <source>
        <dbReference type="EMBL" id="APO79307.1"/>
    </source>
</evidence>
<proteinExistence type="predicted"/>
<name>A0A1L5PGD2_RHIET</name>
<dbReference type="AlphaFoldDB" id="A0A1L5PGD2"/>
<dbReference type="Proteomes" id="UP000185109">
    <property type="component" value="Plasmid pRsp8C3c"/>
</dbReference>
<dbReference type="EMBL" id="CP017244">
    <property type="protein sequence ID" value="APO79307.1"/>
    <property type="molecule type" value="Genomic_DNA"/>
</dbReference>
<keyword evidence="1" id="KW-0614">Plasmid</keyword>
<geneLocation type="plasmid" evidence="2">
    <name>prsp8c3c</name>
</geneLocation>
<evidence type="ECO:0000313" key="2">
    <source>
        <dbReference type="Proteomes" id="UP000185109"/>
    </source>
</evidence>
<accession>A0A1L5PGD2</accession>
<protein>
    <submittedName>
        <fullName evidence="1">Uncharacterized protein</fullName>
    </submittedName>
</protein>